<reference evidence="2" key="1">
    <citation type="journal article" date="2017" name="Nat. Commun.">
        <title>The asparagus genome sheds light on the origin and evolution of a young Y chromosome.</title>
        <authorList>
            <person name="Harkess A."/>
            <person name="Zhou J."/>
            <person name="Xu C."/>
            <person name="Bowers J.E."/>
            <person name="Van der Hulst R."/>
            <person name="Ayyampalayam S."/>
            <person name="Mercati F."/>
            <person name="Riccardi P."/>
            <person name="McKain M.R."/>
            <person name="Kakrana A."/>
            <person name="Tang H."/>
            <person name="Ray J."/>
            <person name="Groenendijk J."/>
            <person name="Arikit S."/>
            <person name="Mathioni S.M."/>
            <person name="Nakano M."/>
            <person name="Shan H."/>
            <person name="Telgmann-Rauber A."/>
            <person name="Kanno A."/>
            <person name="Yue Z."/>
            <person name="Chen H."/>
            <person name="Li W."/>
            <person name="Chen Y."/>
            <person name="Xu X."/>
            <person name="Zhang Y."/>
            <person name="Luo S."/>
            <person name="Chen H."/>
            <person name="Gao J."/>
            <person name="Mao Z."/>
            <person name="Pires J.C."/>
            <person name="Luo M."/>
            <person name="Kudrna D."/>
            <person name="Wing R.A."/>
            <person name="Meyers B.C."/>
            <person name="Yi K."/>
            <person name="Kong H."/>
            <person name="Lavrijsen P."/>
            <person name="Sunseri F."/>
            <person name="Falavigna A."/>
            <person name="Ye Y."/>
            <person name="Leebens-Mack J.H."/>
            <person name="Chen G."/>
        </authorList>
    </citation>
    <scope>NUCLEOTIDE SEQUENCE [LARGE SCALE GENOMIC DNA]</scope>
    <source>
        <strain evidence="2">cv. DH0086</strain>
    </source>
</reference>
<organism evidence="1 2">
    <name type="scientific">Asparagus officinalis</name>
    <name type="common">Garden asparagus</name>
    <dbReference type="NCBI Taxonomy" id="4686"/>
    <lineage>
        <taxon>Eukaryota</taxon>
        <taxon>Viridiplantae</taxon>
        <taxon>Streptophyta</taxon>
        <taxon>Embryophyta</taxon>
        <taxon>Tracheophyta</taxon>
        <taxon>Spermatophyta</taxon>
        <taxon>Magnoliopsida</taxon>
        <taxon>Liliopsida</taxon>
        <taxon>Asparagales</taxon>
        <taxon>Asparagaceae</taxon>
        <taxon>Asparagoideae</taxon>
        <taxon>Asparagus</taxon>
    </lineage>
</organism>
<protein>
    <submittedName>
        <fullName evidence="1">Uncharacterized protein</fullName>
    </submittedName>
</protein>
<evidence type="ECO:0000313" key="1">
    <source>
        <dbReference type="EMBL" id="ONK70620.1"/>
    </source>
</evidence>
<evidence type="ECO:0000313" key="2">
    <source>
        <dbReference type="Proteomes" id="UP000243459"/>
    </source>
</evidence>
<name>A0A5P1F2G7_ASPOF</name>
<dbReference type="Gramene" id="ONK70620">
    <property type="protein sequence ID" value="ONK70620"/>
    <property type="gene ID" value="A4U43_C05F35640"/>
</dbReference>
<proteinExistence type="predicted"/>
<keyword evidence="2" id="KW-1185">Reference proteome</keyword>
<accession>A0A5P1F2G7</accession>
<dbReference type="EMBL" id="CM007385">
    <property type="protein sequence ID" value="ONK70620.1"/>
    <property type="molecule type" value="Genomic_DNA"/>
</dbReference>
<gene>
    <name evidence="1" type="ORF">A4U43_C05F35640</name>
</gene>
<dbReference type="AlphaFoldDB" id="A0A5P1F2G7"/>
<sequence length="135" mass="14446">MRGWGGGGGDVEELESGLLELRYLSFKLIGVKPEEHELGELSEGRRDLPGELVVGDVNLLQRPGPQESPLRDDAGELVVGEVEGLEGAQGSYVGRSHKVCSWSGWRGAGEAAREVSVEVREAHASSCGPHFVLVQ</sequence>
<dbReference type="Proteomes" id="UP000243459">
    <property type="component" value="Chromosome 5"/>
</dbReference>